<dbReference type="Proteomes" id="UP001217089">
    <property type="component" value="Unassembled WGS sequence"/>
</dbReference>
<gene>
    <name evidence="2" type="ORF">KUTeg_016129</name>
</gene>
<comment type="caution">
    <text evidence="2">The sequence shown here is derived from an EMBL/GenBank/DDBJ whole genome shotgun (WGS) entry which is preliminary data.</text>
</comment>
<reference evidence="2 3" key="1">
    <citation type="submission" date="2022-12" db="EMBL/GenBank/DDBJ databases">
        <title>Chromosome-level genome of Tegillarca granosa.</title>
        <authorList>
            <person name="Kim J."/>
        </authorList>
    </citation>
    <scope>NUCLEOTIDE SEQUENCE [LARGE SCALE GENOMIC DNA]</scope>
    <source>
        <strain evidence="2">Teg-2019</strain>
        <tissue evidence="2">Adductor muscle</tissue>
    </source>
</reference>
<organism evidence="2 3">
    <name type="scientific">Tegillarca granosa</name>
    <name type="common">Malaysian cockle</name>
    <name type="synonym">Anadara granosa</name>
    <dbReference type="NCBI Taxonomy" id="220873"/>
    <lineage>
        <taxon>Eukaryota</taxon>
        <taxon>Metazoa</taxon>
        <taxon>Spiralia</taxon>
        <taxon>Lophotrochozoa</taxon>
        <taxon>Mollusca</taxon>
        <taxon>Bivalvia</taxon>
        <taxon>Autobranchia</taxon>
        <taxon>Pteriomorphia</taxon>
        <taxon>Arcoida</taxon>
        <taxon>Arcoidea</taxon>
        <taxon>Arcidae</taxon>
        <taxon>Tegillarca</taxon>
    </lineage>
</organism>
<feature type="domain" description="FAST kinase-like protein subdomain 2" evidence="1">
    <location>
        <begin position="563"/>
        <end position="648"/>
    </location>
</feature>
<keyword evidence="3" id="KW-1185">Reference proteome</keyword>
<dbReference type="InterPro" id="IPR013579">
    <property type="entry name" value="FAST_2"/>
</dbReference>
<evidence type="ECO:0000259" key="1">
    <source>
        <dbReference type="Pfam" id="PF08368"/>
    </source>
</evidence>
<name>A0ABQ9EJY2_TEGGR</name>
<evidence type="ECO:0000313" key="2">
    <source>
        <dbReference type="EMBL" id="KAJ8305584.1"/>
    </source>
</evidence>
<sequence>MPVNFHLKSIKKTKDFIKKKDYSSSAAEMELSVVIDTMFITQQFGSRQVLTSFKFRHLATSLNHVCGRLHQKNDDTKNVLPSKYIWSRNYKSQTFKEFNEGFDMLEKLIVQEKESADYKKNIINLLSFYYNFENKIGQNEVDTSILIMDLYQRQVLRRSNDFIPKIGKHLAQSEDFKKLLETLPNHIENISIADQLDNYIGLLLLGVQETDSSMNHLFCNFYKTDSELGLSEVAKMAAIFRHKTRSDIPIKTIVLPKFKYLLKEQSIHNQGDCKNISLILQNGEDLDFESKVEASKQMLSDADQFKDIDLVLQMLNAVFSCGVLKWDNYKNKREIDPLFYLLKKYLIWLEPHSLPESNLKTLYHTCFIFAALRSMDVGPTYYINSVIKICTAQLLRVLHSEPAFFVEMDGVHILDCLEYLFNPKSGPNPMLLEFAPYIAWLLRSGHVCHTRTFFKACKFSIPLLGHIMPLEAKQRIWDFVLSVNASRTHHLAYVIEGALLAFVINKKAIGYADKMSRYPKDKQMLEEFSQKIFSEEYLAKIDQYLESLDKFWKKEMLVLFAALNKEVVLHRKHLNIPWISDHILDVDILNSFGVNKKLCLKETVPLSEVEVYLKSLLGGSAFLKSKVKGKYGVDIDFELYLNSTNEPMVSETVKRVDHSKKDVEKVAVHISRETVNEYLADDPEEVSMYNSVIIKDLKALGYRVELVQGHKWYALIFDYVDERKIEQKLKTDKNYESQKKKCTSCLGFDYVKNSIPKPVTMDTIYTLGDTYLFHEAEKEAINEKSNMESHY</sequence>
<dbReference type="EMBL" id="JARBDR010000813">
    <property type="protein sequence ID" value="KAJ8305584.1"/>
    <property type="molecule type" value="Genomic_DNA"/>
</dbReference>
<dbReference type="Pfam" id="PF08368">
    <property type="entry name" value="FAST_2"/>
    <property type="match status" value="1"/>
</dbReference>
<accession>A0ABQ9EJY2</accession>
<evidence type="ECO:0000313" key="3">
    <source>
        <dbReference type="Proteomes" id="UP001217089"/>
    </source>
</evidence>
<protein>
    <recommendedName>
        <fullName evidence="1">FAST kinase-like protein subdomain 2 domain-containing protein</fullName>
    </recommendedName>
</protein>
<proteinExistence type="predicted"/>